<keyword evidence="2" id="KW-1185">Reference proteome</keyword>
<dbReference type="AlphaFoldDB" id="T1IMZ6"/>
<proteinExistence type="predicted"/>
<reference evidence="1" key="2">
    <citation type="submission" date="2015-02" db="UniProtKB">
        <authorList>
            <consortium name="EnsemblMetazoa"/>
        </authorList>
    </citation>
    <scope>IDENTIFICATION</scope>
</reference>
<dbReference type="HOGENOM" id="CLU_1629153_0_0_1"/>
<evidence type="ECO:0000313" key="2">
    <source>
        <dbReference type="Proteomes" id="UP000014500"/>
    </source>
</evidence>
<dbReference type="Proteomes" id="UP000014500">
    <property type="component" value="Unassembled WGS sequence"/>
</dbReference>
<reference evidence="2" key="1">
    <citation type="submission" date="2011-05" db="EMBL/GenBank/DDBJ databases">
        <authorList>
            <person name="Richards S.R."/>
            <person name="Qu J."/>
            <person name="Jiang H."/>
            <person name="Jhangiani S.N."/>
            <person name="Agravi P."/>
            <person name="Goodspeed R."/>
            <person name="Gross S."/>
            <person name="Mandapat C."/>
            <person name="Jackson L."/>
            <person name="Mathew T."/>
            <person name="Pu L."/>
            <person name="Thornton R."/>
            <person name="Saada N."/>
            <person name="Wilczek-Boney K.B."/>
            <person name="Lee S."/>
            <person name="Kovar C."/>
            <person name="Wu Y."/>
            <person name="Scherer S.E."/>
            <person name="Worley K.C."/>
            <person name="Muzny D.M."/>
            <person name="Gibbs R."/>
        </authorList>
    </citation>
    <scope>NUCLEOTIDE SEQUENCE</scope>
    <source>
        <strain evidence="2">Brora</strain>
    </source>
</reference>
<dbReference type="EMBL" id="JH431108">
    <property type="status" value="NOT_ANNOTATED_CDS"/>
    <property type="molecule type" value="Genomic_DNA"/>
</dbReference>
<organism evidence="1 2">
    <name type="scientific">Strigamia maritima</name>
    <name type="common">European centipede</name>
    <name type="synonym">Geophilus maritimus</name>
    <dbReference type="NCBI Taxonomy" id="126957"/>
    <lineage>
        <taxon>Eukaryota</taxon>
        <taxon>Metazoa</taxon>
        <taxon>Ecdysozoa</taxon>
        <taxon>Arthropoda</taxon>
        <taxon>Myriapoda</taxon>
        <taxon>Chilopoda</taxon>
        <taxon>Pleurostigmophora</taxon>
        <taxon>Geophilomorpha</taxon>
        <taxon>Linotaeniidae</taxon>
        <taxon>Strigamia</taxon>
    </lineage>
</organism>
<sequence length="163" mass="18835">MQIKHFFVIANKFGKVYAFQLWTMRQFVRFYQVVVWTSSFQSILDSQLLTIVFVLTSQWWPGHLDTRMSRNHSGSDFSMFSAKLNFDGKCEIARRDPVARLRPKVAAISVLRKVGPSSQRSGNRLVGFLVPFSVFTLICVFKAQLVCSGHTENHIRYKHETND</sequence>
<dbReference type="EnsemblMetazoa" id="SMAR002365-RA">
    <property type="protein sequence ID" value="SMAR002365-PA"/>
    <property type="gene ID" value="SMAR002365"/>
</dbReference>
<evidence type="ECO:0000313" key="1">
    <source>
        <dbReference type="EnsemblMetazoa" id="SMAR002365-PA"/>
    </source>
</evidence>
<protein>
    <submittedName>
        <fullName evidence="1">Uncharacterized protein</fullName>
    </submittedName>
</protein>
<name>T1IMZ6_STRMM</name>
<accession>T1IMZ6</accession>